<organism evidence="1 2">
    <name type="scientific">Cercopithifilaria johnstoni</name>
    <dbReference type="NCBI Taxonomy" id="2874296"/>
    <lineage>
        <taxon>Eukaryota</taxon>
        <taxon>Metazoa</taxon>
        <taxon>Ecdysozoa</taxon>
        <taxon>Nematoda</taxon>
        <taxon>Chromadorea</taxon>
        <taxon>Rhabditida</taxon>
        <taxon>Spirurina</taxon>
        <taxon>Spiruromorpha</taxon>
        <taxon>Filarioidea</taxon>
        <taxon>Onchocercidae</taxon>
        <taxon>Cercopithifilaria</taxon>
    </lineage>
</organism>
<reference evidence="1" key="1">
    <citation type="submission" date="2021-09" db="EMBL/GenBank/DDBJ databases">
        <authorList>
            <consortium name="Pathogen Informatics"/>
        </authorList>
    </citation>
    <scope>NUCLEOTIDE SEQUENCE</scope>
</reference>
<accession>A0A8J2M2H0</accession>
<keyword evidence="2" id="KW-1185">Reference proteome</keyword>
<dbReference type="Proteomes" id="UP000746747">
    <property type="component" value="Unassembled WGS sequence"/>
</dbReference>
<protein>
    <submittedName>
        <fullName evidence="1">Uncharacterized protein</fullName>
    </submittedName>
</protein>
<dbReference type="EMBL" id="CAKAEH010001287">
    <property type="protein sequence ID" value="CAG9534083.1"/>
    <property type="molecule type" value="Genomic_DNA"/>
</dbReference>
<evidence type="ECO:0000313" key="2">
    <source>
        <dbReference type="Proteomes" id="UP000746747"/>
    </source>
</evidence>
<dbReference type="AlphaFoldDB" id="A0A8J2M2H0"/>
<name>A0A8J2M2H0_9BILA</name>
<evidence type="ECO:0000313" key="1">
    <source>
        <dbReference type="EMBL" id="CAG9534083.1"/>
    </source>
</evidence>
<comment type="caution">
    <text evidence="1">The sequence shown here is derived from an EMBL/GenBank/DDBJ whole genome shotgun (WGS) entry which is preliminary data.</text>
</comment>
<gene>
    <name evidence="1" type="ORF">CJOHNSTONI_LOCUS4256</name>
</gene>
<proteinExistence type="predicted"/>
<sequence length="89" mass="10182">MFSLWPKPFGGAVKRVVLNFDLFGENCVRGCTGGSGRWEEGSIWFFPIGVLFFDLSRVARLIPDTVDRLAYMDCLNLFSLPLLLFRLLY</sequence>